<dbReference type="Gene3D" id="1.10.10.10">
    <property type="entry name" value="Winged helix-like DNA-binding domain superfamily/Winged helix DNA-binding domain"/>
    <property type="match status" value="1"/>
</dbReference>
<keyword evidence="2" id="KW-0238">DNA-binding</keyword>
<feature type="domain" description="HTH arsR-type" evidence="4">
    <location>
        <begin position="22"/>
        <end position="126"/>
    </location>
</feature>
<dbReference type="Proteomes" id="UP000198600">
    <property type="component" value="Chromosome I"/>
</dbReference>
<dbReference type="PANTHER" id="PTHR33154">
    <property type="entry name" value="TRANSCRIPTIONAL REGULATOR, ARSR FAMILY"/>
    <property type="match status" value="1"/>
</dbReference>
<dbReference type="EMBL" id="LT629802">
    <property type="protein sequence ID" value="SDU82805.1"/>
    <property type="molecule type" value="Genomic_DNA"/>
</dbReference>
<sequence length="126" mass="14410">MRFFDFKPLRRVIDYLLNISEKSVVLPTMILEQLKALGNDTRMQMMEWLKDPLSNFPPQDHGDPAIGVCVTHLQHKAGLSPSTASAHLAILQRAGFVLTTRIGKWTYYRRNEQAIDDFAARLIIDL</sequence>
<protein>
    <submittedName>
        <fullName evidence="5">Transcriptional regulator, ArsR family</fullName>
    </submittedName>
</protein>
<evidence type="ECO:0000259" key="4">
    <source>
        <dbReference type="PROSITE" id="PS50987"/>
    </source>
</evidence>
<keyword evidence="6" id="KW-1185">Reference proteome</keyword>
<dbReference type="InterPro" id="IPR036390">
    <property type="entry name" value="WH_DNA-bd_sf"/>
</dbReference>
<evidence type="ECO:0000256" key="3">
    <source>
        <dbReference type="ARBA" id="ARBA00023163"/>
    </source>
</evidence>
<gene>
    <name evidence="5" type="ORF">SAMN05216202_0185</name>
</gene>
<dbReference type="GO" id="GO:0003700">
    <property type="term" value="F:DNA-binding transcription factor activity"/>
    <property type="evidence" value="ECO:0007669"/>
    <property type="project" value="InterPro"/>
</dbReference>
<accession>A0A1H2LPW2</accession>
<reference evidence="6" key="1">
    <citation type="submission" date="2016-10" db="EMBL/GenBank/DDBJ databases">
        <authorList>
            <person name="Varghese N."/>
            <person name="Submissions S."/>
        </authorList>
    </citation>
    <scope>NUCLEOTIDE SEQUENCE [LARGE SCALE GENOMIC DNA]</scope>
    <source>
        <strain evidence="6">LMG 2223</strain>
    </source>
</reference>
<evidence type="ECO:0000256" key="1">
    <source>
        <dbReference type="ARBA" id="ARBA00023015"/>
    </source>
</evidence>
<dbReference type="InterPro" id="IPR001845">
    <property type="entry name" value="HTH_ArsR_DNA-bd_dom"/>
</dbReference>
<name>A0A1H2LPW2_9PSED</name>
<dbReference type="AlphaFoldDB" id="A0A1H2LPW2"/>
<evidence type="ECO:0000313" key="5">
    <source>
        <dbReference type="EMBL" id="SDU82805.1"/>
    </source>
</evidence>
<dbReference type="SMART" id="SM00418">
    <property type="entry name" value="HTH_ARSR"/>
    <property type="match status" value="1"/>
</dbReference>
<dbReference type="PROSITE" id="PS50987">
    <property type="entry name" value="HTH_ARSR_2"/>
    <property type="match status" value="1"/>
</dbReference>
<dbReference type="STRING" id="46679.SAMN05216202_0185"/>
<dbReference type="CDD" id="cd00090">
    <property type="entry name" value="HTH_ARSR"/>
    <property type="match status" value="1"/>
</dbReference>
<organism evidence="5 6">
    <name type="scientific">Pseudomonas mucidolens</name>
    <dbReference type="NCBI Taxonomy" id="46679"/>
    <lineage>
        <taxon>Bacteria</taxon>
        <taxon>Pseudomonadati</taxon>
        <taxon>Pseudomonadota</taxon>
        <taxon>Gammaproteobacteria</taxon>
        <taxon>Pseudomonadales</taxon>
        <taxon>Pseudomonadaceae</taxon>
        <taxon>Pseudomonas</taxon>
    </lineage>
</organism>
<dbReference type="GO" id="GO:0003677">
    <property type="term" value="F:DNA binding"/>
    <property type="evidence" value="ECO:0007669"/>
    <property type="project" value="UniProtKB-KW"/>
</dbReference>
<evidence type="ECO:0000256" key="2">
    <source>
        <dbReference type="ARBA" id="ARBA00023125"/>
    </source>
</evidence>
<dbReference type="SUPFAM" id="SSF46785">
    <property type="entry name" value="Winged helix' DNA-binding domain"/>
    <property type="match status" value="1"/>
</dbReference>
<dbReference type="InterPro" id="IPR051081">
    <property type="entry name" value="HTH_MetalResp_TranReg"/>
</dbReference>
<proteinExistence type="predicted"/>
<dbReference type="PANTHER" id="PTHR33154:SF33">
    <property type="entry name" value="TRANSCRIPTIONAL REPRESSOR SDPR"/>
    <property type="match status" value="1"/>
</dbReference>
<dbReference type="InterPro" id="IPR036388">
    <property type="entry name" value="WH-like_DNA-bd_sf"/>
</dbReference>
<keyword evidence="1" id="KW-0805">Transcription regulation</keyword>
<keyword evidence="3" id="KW-0804">Transcription</keyword>
<dbReference type="InterPro" id="IPR011991">
    <property type="entry name" value="ArsR-like_HTH"/>
</dbReference>
<evidence type="ECO:0000313" key="6">
    <source>
        <dbReference type="Proteomes" id="UP000198600"/>
    </source>
</evidence>